<evidence type="ECO:0000313" key="2">
    <source>
        <dbReference type="EMBL" id="MBB4144182.1"/>
    </source>
</evidence>
<comment type="caution">
    <text evidence="2">The sequence shown here is derived from an EMBL/GenBank/DDBJ whole genome shotgun (WGS) entry which is preliminary data.</text>
</comment>
<dbReference type="InterPro" id="IPR022742">
    <property type="entry name" value="Hydrolase_4"/>
</dbReference>
<sequence length="297" mass="32806">MYSEVSFQTADGTMLRGRLYSGAGDATAKPLIIMTGGISSTVDFSNHEGFSEYFARGGFSVLLYDHRNFGLSDGAQRQEVLPQQQVEDMRDAITFAQLQPEIDAERIGVWGSSFSGGHAINIASIDHRVKCVSVQVPFVSGSQTVARQVRPDFLAMVRKIWAGDRLGRMAGQPPQMMPVVTENSMEPAVMPMADAWAYTMAHRGKSKTWENQVTVRSMELASTYEPAALIHLISPRPFQMIIGSTDRVTTPDIAQAAFDRAGHPKNLAIVEGGHFDLYYDKFDEAAELALAWFKKHL</sequence>
<gene>
    <name evidence="2" type="ORF">GGQ72_002734</name>
</gene>
<proteinExistence type="predicted"/>
<organism evidence="2 3">
    <name type="scientific">Rhizobium rhizoryzae</name>
    <dbReference type="NCBI Taxonomy" id="451876"/>
    <lineage>
        <taxon>Bacteria</taxon>
        <taxon>Pseudomonadati</taxon>
        <taxon>Pseudomonadota</taxon>
        <taxon>Alphaproteobacteria</taxon>
        <taxon>Hyphomicrobiales</taxon>
        <taxon>Rhizobiaceae</taxon>
        <taxon>Rhizobium/Agrobacterium group</taxon>
        <taxon>Rhizobium</taxon>
    </lineage>
</organism>
<dbReference type="PANTHER" id="PTHR47751">
    <property type="entry name" value="SUPERFAMILY HYDROLASE, PUTATIVE (AFU_ORTHOLOGUE AFUA_2G16580)-RELATED"/>
    <property type="match status" value="1"/>
</dbReference>
<dbReference type="SUPFAM" id="SSF53474">
    <property type="entry name" value="alpha/beta-Hydrolases"/>
    <property type="match status" value="1"/>
</dbReference>
<dbReference type="Proteomes" id="UP000519897">
    <property type="component" value="Unassembled WGS sequence"/>
</dbReference>
<dbReference type="Gene3D" id="3.40.50.1820">
    <property type="entry name" value="alpha/beta hydrolase"/>
    <property type="match status" value="1"/>
</dbReference>
<dbReference type="PANTHER" id="PTHR47751:SF2">
    <property type="entry name" value="DLTD N-TERMINAL DOMAIN PROTEIN (AFU_ORTHOLOGUE AFUA_8G00380)-RELATED"/>
    <property type="match status" value="1"/>
</dbReference>
<dbReference type="EMBL" id="JACIEC010000002">
    <property type="protein sequence ID" value="MBB4144182.1"/>
    <property type="molecule type" value="Genomic_DNA"/>
</dbReference>
<reference evidence="2 3" key="1">
    <citation type="submission" date="2020-08" db="EMBL/GenBank/DDBJ databases">
        <title>Genomic Encyclopedia of Type Strains, Phase IV (KMG-IV): sequencing the most valuable type-strain genomes for metagenomic binning, comparative biology and taxonomic classification.</title>
        <authorList>
            <person name="Goeker M."/>
        </authorList>
    </citation>
    <scope>NUCLEOTIDE SEQUENCE [LARGE SCALE GENOMIC DNA]</scope>
    <source>
        <strain evidence="2 3">DSM 29514</strain>
    </source>
</reference>
<dbReference type="AlphaFoldDB" id="A0A7W6LHC6"/>
<protein>
    <recommendedName>
        <fullName evidence="1">Serine aminopeptidase S33 domain-containing protein</fullName>
    </recommendedName>
</protein>
<dbReference type="Pfam" id="PF12146">
    <property type="entry name" value="Hydrolase_4"/>
    <property type="match status" value="1"/>
</dbReference>
<feature type="domain" description="Serine aminopeptidase S33" evidence="1">
    <location>
        <begin position="29"/>
        <end position="278"/>
    </location>
</feature>
<name>A0A7W6LHC6_9HYPH</name>
<evidence type="ECO:0000259" key="1">
    <source>
        <dbReference type="Pfam" id="PF12146"/>
    </source>
</evidence>
<evidence type="ECO:0000313" key="3">
    <source>
        <dbReference type="Proteomes" id="UP000519897"/>
    </source>
</evidence>
<dbReference type="RefSeq" id="WP_165134353.1">
    <property type="nucleotide sequence ID" value="NZ_CP049250.1"/>
</dbReference>
<dbReference type="InterPro" id="IPR051411">
    <property type="entry name" value="Polyketide_trans_af380"/>
</dbReference>
<dbReference type="InterPro" id="IPR029058">
    <property type="entry name" value="AB_hydrolase_fold"/>
</dbReference>
<dbReference type="Gene3D" id="1.10.10.800">
    <property type="match status" value="1"/>
</dbReference>
<accession>A0A7W6LHC6</accession>
<keyword evidence="3" id="KW-1185">Reference proteome</keyword>